<accession>A0A7R7DLB8</accession>
<evidence type="ECO:0000256" key="3">
    <source>
        <dbReference type="ARBA" id="ARBA00022692"/>
    </source>
</evidence>
<dbReference type="RefSeq" id="WP_239156742.1">
    <property type="nucleotide sequence ID" value="NZ_AP023355.1"/>
</dbReference>
<evidence type="ECO:0000256" key="1">
    <source>
        <dbReference type="ARBA" id="ARBA00004651"/>
    </source>
</evidence>
<feature type="transmembrane region" description="Helical" evidence="6">
    <location>
        <begin position="72"/>
        <end position="91"/>
    </location>
</feature>
<evidence type="ECO:0000313" key="8">
    <source>
        <dbReference type="EMBL" id="BCJ33650.1"/>
    </source>
</evidence>
<keyword evidence="5 6" id="KW-0472">Membrane</keyword>
<name>A0A7R7DLB8_9ACTN</name>
<feature type="domain" description="DUF3817" evidence="7">
    <location>
        <begin position="9"/>
        <end position="96"/>
    </location>
</feature>
<dbReference type="EMBL" id="AP023355">
    <property type="protein sequence ID" value="BCJ33650.1"/>
    <property type="molecule type" value="Genomic_DNA"/>
</dbReference>
<keyword evidence="4 6" id="KW-1133">Transmembrane helix</keyword>
<organism evidence="8 9">
    <name type="scientific">Actinocatenispora thailandica</name>
    <dbReference type="NCBI Taxonomy" id="227318"/>
    <lineage>
        <taxon>Bacteria</taxon>
        <taxon>Bacillati</taxon>
        <taxon>Actinomycetota</taxon>
        <taxon>Actinomycetes</taxon>
        <taxon>Micromonosporales</taxon>
        <taxon>Micromonosporaceae</taxon>
        <taxon>Actinocatenispora</taxon>
    </lineage>
</organism>
<dbReference type="PANTHER" id="PTHR40077">
    <property type="entry name" value="MEMBRANE PROTEIN-RELATED"/>
    <property type="match status" value="1"/>
</dbReference>
<evidence type="ECO:0000313" key="9">
    <source>
        <dbReference type="Proteomes" id="UP000611640"/>
    </source>
</evidence>
<evidence type="ECO:0000256" key="6">
    <source>
        <dbReference type="SAM" id="Phobius"/>
    </source>
</evidence>
<dbReference type="KEGG" id="atl:Athai_11530"/>
<protein>
    <recommendedName>
        <fullName evidence="7">DUF3817 domain-containing protein</fullName>
    </recommendedName>
</protein>
<dbReference type="PANTHER" id="PTHR40077:SF2">
    <property type="entry name" value="MEMBRANE PROTEIN"/>
    <property type="match status" value="1"/>
</dbReference>
<dbReference type="Proteomes" id="UP000611640">
    <property type="component" value="Chromosome"/>
</dbReference>
<feature type="transmembrane region" description="Helical" evidence="6">
    <location>
        <begin position="39"/>
        <end position="60"/>
    </location>
</feature>
<dbReference type="GO" id="GO:0005886">
    <property type="term" value="C:plasma membrane"/>
    <property type="evidence" value="ECO:0007669"/>
    <property type="project" value="UniProtKB-SubCell"/>
</dbReference>
<reference evidence="8 9" key="1">
    <citation type="submission" date="2020-08" db="EMBL/GenBank/DDBJ databases">
        <title>Whole genome shotgun sequence of Actinocatenispora thailandica NBRC 105041.</title>
        <authorList>
            <person name="Komaki H."/>
            <person name="Tamura T."/>
        </authorList>
    </citation>
    <scope>NUCLEOTIDE SEQUENCE [LARGE SCALE GENOMIC DNA]</scope>
    <source>
        <strain evidence="8 9">NBRC 105041</strain>
    </source>
</reference>
<comment type="subcellular location">
    <subcellularLocation>
        <location evidence="1">Cell membrane</location>
        <topology evidence="1">Multi-pass membrane protein</topology>
    </subcellularLocation>
</comment>
<keyword evidence="3 6" id="KW-0812">Transmembrane</keyword>
<keyword evidence="2" id="KW-1003">Cell membrane</keyword>
<evidence type="ECO:0000259" key="7">
    <source>
        <dbReference type="Pfam" id="PF12823"/>
    </source>
</evidence>
<dbReference type="NCBIfam" id="TIGR03954">
    <property type="entry name" value="integ_memb_HG"/>
    <property type="match status" value="1"/>
</dbReference>
<dbReference type="Pfam" id="PF12823">
    <property type="entry name" value="DUF3817"/>
    <property type="match status" value="1"/>
</dbReference>
<feature type="transmembrane region" description="Helical" evidence="6">
    <location>
        <begin position="12"/>
        <end position="33"/>
    </location>
</feature>
<keyword evidence="9" id="KW-1185">Reference proteome</keyword>
<proteinExistence type="predicted"/>
<sequence length="116" mass="12602">MDASVSGALTRYRIIAIVVSVGLVVLFGIGVPLNHLAHISIVSAIVGPLHGFLYMVFLVLTFDLARRLDWPYGRMLVVMLCGTIPVVSFFAEHVTTKRVRADLAARTEAQQHAATA</sequence>
<dbReference type="InterPro" id="IPR023845">
    <property type="entry name" value="DUF3817_TM"/>
</dbReference>
<evidence type="ECO:0000256" key="2">
    <source>
        <dbReference type="ARBA" id="ARBA00022475"/>
    </source>
</evidence>
<evidence type="ECO:0000256" key="5">
    <source>
        <dbReference type="ARBA" id="ARBA00023136"/>
    </source>
</evidence>
<gene>
    <name evidence="8" type="ORF">Athai_11530</name>
</gene>
<evidence type="ECO:0000256" key="4">
    <source>
        <dbReference type="ARBA" id="ARBA00022989"/>
    </source>
</evidence>
<dbReference type="AlphaFoldDB" id="A0A7R7DLB8"/>